<keyword evidence="3 8" id="KW-0812">Transmembrane</keyword>
<feature type="compositionally biased region" description="Low complexity" evidence="7">
    <location>
        <begin position="636"/>
        <end position="650"/>
    </location>
</feature>
<dbReference type="GO" id="GO:0016020">
    <property type="term" value="C:membrane"/>
    <property type="evidence" value="ECO:0007669"/>
    <property type="project" value="UniProtKB-SubCell"/>
</dbReference>
<comment type="subcellular location">
    <subcellularLocation>
        <location evidence="1">Membrane</location>
        <topology evidence="1">Multi-pass membrane protein</topology>
    </subcellularLocation>
</comment>
<feature type="region of interest" description="Disordered" evidence="7">
    <location>
        <begin position="622"/>
        <end position="726"/>
    </location>
</feature>
<protein>
    <submittedName>
        <fullName evidence="9">Uncharacterized protein</fullName>
    </submittedName>
</protein>
<evidence type="ECO:0000256" key="8">
    <source>
        <dbReference type="SAM" id="Phobius"/>
    </source>
</evidence>
<evidence type="ECO:0000256" key="3">
    <source>
        <dbReference type="ARBA" id="ARBA00022692"/>
    </source>
</evidence>
<gene>
    <name evidence="9" type="ORF">V5799_032529</name>
</gene>
<dbReference type="EMBL" id="JARKHS020027997">
    <property type="protein sequence ID" value="KAK8764863.1"/>
    <property type="molecule type" value="Genomic_DNA"/>
</dbReference>
<keyword evidence="10" id="KW-1185">Reference proteome</keyword>
<evidence type="ECO:0000256" key="4">
    <source>
        <dbReference type="ARBA" id="ARBA00022989"/>
    </source>
</evidence>
<evidence type="ECO:0000313" key="10">
    <source>
        <dbReference type="Proteomes" id="UP001321473"/>
    </source>
</evidence>
<sequence>MDHRVAAQIDYDVPEVQDAPSAVLAGWYDISHLLVSLLVTKPKNADVISALVAANAMDVDFIDLMDRFWSQQPSVFIFILMSISYMVVLAIGTPMYFWARSRDMMGGDRTQDINEGYKFVLQALTIAFVICIAVVGLTLVITVFTVYLQAPLVTGERKGLFADLKGVGTYARALGDELRNITEIWKRGLLRVHNATERSHLVHVVYEFFLPHVESSTIYMKIDSSQKLHLLAQLAQRHSHVSSMLHAVDALKPALQKNITWFIASNFVENYKSEITAALSEVPKALTYITHTARHIDDDLTTFLRSQRLFMNRLNDDSRGSLTALFGNRFLYYGSASVIVCVVLLLFFGAAFLTGVASHNDTVPPTKRSVVSERSGDGLLLGIALNAAFGFFVVLFTTITMIAGILADGYLCEPYNDLVRSQIPDSAAASILDAVWDTIWNPKARGQYFANLIPGHWFLNCDSDKNFADMLPASLLKKLIKAQNSSVAYVLALSKIQVSLDKVLPSRGPDGMNPLNYDQLRSWLSDTTQQISVLFANSLNKWVVMELPKTDSEHLDCMELFNAYDIAFRSFCDLTLKNHNGWWLAMYICMGLLGTMAIMSHHASRYFLIMVNYTYDGSEVESTSSEDSTIAKGSADKSSSSVSDTNVAAVKKPQQGLKSSTDQKASDTATANDTEKAARSSDKHGKKDVKEIENNYQQGKTDDMSGKKSGKNGEQDKMLTVAAASN</sequence>
<feature type="compositionally biased region" description="Basic and acidic residues" evidence="7">
    <location>
        <begin position="673"/>
        <end position="693"/>
    </location>
</feature>
<comment type="similarity">
    <text evidence="2">Belongs to the prominin family.</text>
</comment>
<dbReference type="Proteomes" id="UP001321473">
    <property type="component" value="Unassembled WGS sequence"/>
</dbReference>
<name>A0AAQ4DQX3_AMBAM</name>
<proteinExistence type="inferred from homology"/>
<feature type="transmembrane region" description="Helical" evidence="8">
    <location>
        <begin position="378"/>
        <end position="406"/>
    </location>
</feature>
<evidence type="ECO:0000256" key="5">
    <source>
        <dbReference type="ARBA" id="ARBA00023136"/>
    </source>
</evidence>
<feature type="transmembrane region" description="Helical" evidence="8">
    <location>
        <begin position="581"/>
        <end position="600"/>
    </location>
</feature>
<dbReference type="PANTHER" id="PTHR22730">
    <property type="entry name" value="PROMININ PROM PROTEIN"/>
    <property type="match status" value="1"/>
</dbReference>
<evidence type="ECO:0000256" key="6">
    <source>
        <dbReference type="ARBA" id="ARBA00023180"/>
    </source>
</evidence>
<evidence type="ECO:0000256" key="7">
    <source>
        <dbReference type="SAM" id="MobiDB-lite"/>
    </source>
</evidence>
<evidence type="ECO:0000256" key="2">
    <source>
        <dbReference type="ARBA" id="ARBA00006058"/>
    </source>
</evidence>
<feature type="compositionally biased region" description="Basic and acidic residues" evidence="7">
    <location>
        <begin position="700"/>
        <end position="717"/>
    </location>
</feature>
<feature type="transmembrane region" description="Helical" evidence="8">
    <location>
        <begin position="119"/>
        <end position="148"/>
    </location>
</feature>
<evidence type="ECO:0000313" key="9">
    <source>
        <dbReference type="EMBL" id="KAK8764863.1"/>
    </source>
</evidence>
<accession>A0AAQ4DQX3</accession>
<organism evidence="9 10">
    <name type="scientific">Amblyomma americanum</name>
    <name type="common">Lone star tick</name>
    <dbReference type="NCBI Taxonomy" id="6943"/>
    <lineage>
        <taxon>Eukaryota</taxon>
        <taxon>Metazoa</taxon>
        <taxon>Ecdysozoa</taxon>
        <taxon>Arthropoda</taxon>
        <taxon>Chelicerata</taxon>
        <taxon>Arachnida</taxon>
        <taxon>Acari</taxon>
        <taxon>Parasitiformes</taxon>
        <taxon>Ixodida</taxon>
        <taxon>Ixodoidea</taxon>
        <taxon>Ixodidae</taxon>
        <taxon>Amblyomminae</taxon>
        <taxon>Amblyomma</taxon>
    </lineage>
</organism>
<dbReference type="PANTHER" id="PTHR22730:SF1">
    <property type="entry name" value="PROMININ-LIKE PROTEIN"/>
    <property type="match status" value="1"/>
</dbReference>
<keyword evidence="5 8" id="KW-0472">Membrane</keyword>
<evidence type="ECO:0000256" key="1">
    <source>
        <dbReference type="ARBA" id="ARBA00004141"/>
    </source>
</evidence>
<dbReference type="AlphaFoldDB" id="A0AAQ4DQX3"/>
<feature type="transmembrane region" description="Helical" evidence="8">
    <location>
        <begin position="75"/>
        <end position="98"/>
    </location>
</feature>
<comment type="caution">
    <text evidence="9">The sequence shown here is derived from an EMBL/GenBank/DDBJ whole genome shotgun (WGS) entry which is preliminary data.</text>
</comment>
<keyword evidence="4 8" id="KW-1133">Transmembrane helix</keyword>
<keyword evidence="6" id="KW-0325">Glycoprotein</keyword>
<feature type="transmembrane region" description="Helical" evidence="8">
    <location>
        <begin position="330"/>
        <end position="357"/>
    </location>
</feature>
<feature type="compositionally biased region" description="Polar residues" evidence="7">
    <location>
        <begin position="656"/>
        <end position="672"/>
    </location>
</feature>
<reference evidence="9 10" key="1">
    <citation type="journal article" date="2023" name="Arcadia Sci">
        <title>De novo assembly of a long-read Amblyomma americanum tick genome.</title>
        <authorList>
            <person name="Chou S."/>
            <person name="Poskanzer K.E."/>
            <person name="Rollins M."/>
            <person name="Thuy-Boun P.S."/>
        </authorList>
    </citation>
    <scope>NUCLEOTIDE SEQUENCE [LARGE SCALE GENOMIC DNA]</scope>
    <source>
        <strain evidence="9">F_SG_1</strain>
        <tissue evidence="9">Salivary glands</tissue>
    </source>
</reference>
<dbReference type="InterPro" id="IPR008795">
    <property type="entry name" value="Prominin"/>
</dbReference>